<reference evidence="5" key="1">
    <citation type="submission" date="2025-08" db="UniProtKB">
        <authorList>
            <consortium name="RefSeq"/>
        </authorList>
    </citation>
    <scope>IDENTIFICATION</scope>
</reference>
<dbReference type="PANTHER" id="PTHR45662:SF8">
    <property type="entry name" value="PHOSPHATIDYLINOSITIDE PHOSPHATASE SAC2"/>
    <property type="match status" value="1"/>
</dbReference>
<feature type="compositionally biased region" description="Basic and acidic residues" evidence="1">
    <location>
        <begin position="559"/>
        <end position="568"/>
    </location>
</feature>
<evidence type="ECO:0000259" key="2">
    <source>
        <dbReference type="PROSITE" id="PS50275"/>
    </source>
</evidence>
<feature type="region of interest" description="Disordered" evidence="1">
    <location>
        <begin position="353"/>
        <end position="427"/>
    </location>
</feature>
<feature type="domain" description="SAC" evidence="2">
    <location>
        <begin position="1"/>
        <end position="102"/>
    </location>
</feature>
<gene>
    <name evidence="5" type="primary">LOC101860597</name>
</gene>
<accession>A0ABM0K1S9</accession>
<organism evidence="4 5">
    <name type="scientific">Aplysia californica</name>
    <name type="common">California sea hare</name>
    <dbReference type="NCBI Taxonomy" id="6500"/>
    <lineage>
        <taxon>Eukaryota</taxon>
        <taxon>Metazoa</taxon>
        <taxon>Spiralia</taxon>
        <taxon>Lophotrochozoa</taxon>
        <taxon>Mollusca</taxon>
        <taxon>Gastropoda</taxon>
        <taxon>Heterobranchia</taxon>
        <taxon>Euthyneura</taxon>
        <taxon>Tectipleura</taxon>
        <taxon>Aplysiida</taxon>
        <taxon>Aplysioidea</taxon>
        <taxon>Aplysiidae</taxon>
        <taxon>Aplysia</taxon>
    </lineage>
</organism>
<protein>
    <submittedName>
        <fullName evidence="5">Phosphatidylinositide phosphatase SAC2</fullName>
    </submittedName>
</protein>
<dbReference type="InterPro" id="IPR034753">
    <property type="entry name" value="hSac2"/>
</dbReference>
<sequence length="768" mass="86332">MKFENVSILTDGIKDIIKDMRYCWVDNRGVICEQKGVFRVNCVDCLDRTNVVQTAIARIVMETQFRKLGLLPPEESLPPSCRLTYRQIWANNGDVISRQYAGTAALKGDFTRTGERKFSGLMKDGVNSANRYYLRFRDAHRQAAIDLSLGQPVSEALLVPSAETDDVDGNEMAEKEENMKMMIEDCTRMLIVEPEHCLGGWALINADAVEGDSDRQDMDILLLLSQRSVYVAWYSDEEEEVTKYQRIYLEDIDKVEIGMEPAVFKSKFPCLRLFYHYQAEEGLFHMFRTPTLRMFNCKVTTVVSQEEAKESLRMIADAFKSAQEILSINLEVVEKTKLDRKKALPHPDIVNIHQQQQENSLAGIKLPRDVSSEMDSSINEKDEKDLSIADGTGLGRSSRSPMSERRSLNTDHSGSSSRSKSPLGFLSTLPKPALPSFNKANFNPGRFSIPKPNIPKPNLKMNLQNLNLVRRIRSNRGGDNKNDVDDDDSFYNQGFSDGPQISSLQDEVNKEVVFGSCGILATSPKQLIESSRHWNAADGRQRSLDHSNGQLARQASSGDKPDTEVDDHSMFTFDDLDGERPPVSGDRHTVGECDKSQEINGEKVVNSENGVGVEKVKGLTEADLIDFTTDVHVAQEDGRQSKMVKKEEEEDEYCVIENEEVQAILNKCHRLHHPHMKTSLSDTTLSANTGTDASGISQTGASQSRDFGLMSRFKLKMSNLSKPAPAKTPESVISRNLVRKSQRAMEVFEQLMQEKLPSNECRSRFIFI</sequence>
<evidence type="ECO:0000259" key="3">
    <source>
        <dbReference type="PROSITE" id="PS51791"/>
    </source>
</evidence>
<evidence type="ECO:0000313" key="4">
    <source>
        <dbReference type="Proteomes" id="UP000694888"/>
    </source>
</evidence>
<feature type="domain" description="HSac2" evidence="3">
    <location>
        <begin position="173"/>
        <end position="350"/>
    </location>
</feature>
<dbReference type="GeneID" id="101860597"/>
<dbReference type="InterPro" id="IPR002013">
    <property type="entry name" value="SAC_dom"/>
</dbReference>
<feature type="compositionally biased region" description="Polar residues" evidence="1">
    <location>
        <begin position="546"/>
        <end position="557"/>
    </location>
</feature>
<feature type="compositionally biased region" description="Low complexity" evidence="1">
    <location>
        <begin position="413"/>
        <end position="427"/>
    </location>
</feature>
<dbReference type="PROSITE" id="PS51791">
    <property type="entry name" value="HSAC2"/>
    <property type="match status" value="1"/>
</dbReference>
<feature type="compositionally biased region" description="Basic and acidic residues" evidence="1">
    <location>
        <begin position="378"/>
        <end position="387"/>
    </location>
</feature>
<evidence type="ECO:0000256" key="1">
    <source>
        <dbReference type="SAM" id="MobiDB-lite"/>
    </source>
</evidence>
<proteinExistence type="predicted"/>
<dbReference type="Pfam" id="PF12456">
    <property type="entry name" value="hSac2"/>
    <property type="match status" value="1"/>
</dbReference>
<feature type="region of interest" description="Disordered" evidence="1">
    <location>
        <begin position="539"/>
        <end position="568"/>
    </location>
</feature>
<evidence type="ECO:0000313" key="5">
    <source>
        <dbReference type="RefSeq" id="XP_005106723.2"/>
    </source>
</evidence>
<dbReference type="PROSITE" id="PS50275">
    <property type="entry name" value="SAC"/>
    <property type="match status" value="1"/>
</dbReference>
<dbReference type="Proteomes" id="UP000694888">
    <property type="component" value="Unplaced"/>
</dbReference>
<dbReference type="RefSeq" id="XP_005106723.2">
    <property type="nucleotide sequence ID" value="XM_005106666.3"/>
</dbReference>
<dbReference type="PANTHER" id="PTHR45662">
    <property type="entry name" value="PHOSPHATIDYLINOSITIDE PHOSPHATASE SAC1"/>
    <property type="match status" value="1"/>
</dbReference>
<dbReference type="InterPro" id="IPR022158">
    <property type="entry name" value="Inositol_phosphatase"/>
</dbReference>
<name>A0ABM0K1S9_APLCA</name>
<keyword evidence="4" id="KW-1185">Reference proteome</keyword>